<dbReference type="SUPFAM" id="SSF81321">
    <property type="entry name" value="Family A G protein-coupled receptor-like"/>
    <property type="match status" value="1"/>
</dbReference>
<dbReference type="InterPro" id="IPR017452">
    <property type="entry name" value="GPCR_Rhodpsn_7TM"/>
</dbReference>
<feature type="transmembrane region" description="Helical" evidence="11">
    <location>
        <begin position="297"/>
        <end position="316"/>
    </location>
</feature>
<keyword evidence="5 11" id="KW-1133">Transmembrane helix</keyword>
<protein>
    <recommendedName>
        <fullName evidence="12">G-protein coupled receptors family 1 profile domain-containing protein</fullName>
    </recommendedName>
</protein>
<dbReference type="Proteomes" id="UP000318571">
    <property type="component" value="Chromosome 8"/>
</dbReference>
<dbReference type="AlphaFoldDB" id="A0A553N6B9"/>
<evidence type="ECO:0000256" key="8">
    <source>
        <dbReference type="ARBA" id="ARBA00023170"/>
    </source>
</evidence>
<evidence type="ECO:0000256" key="7">
    <source>
        <dbReference type="ARBA" id="ARBA00023136"/>
    </source>
</evidence>
<dbReference type="InterPro" id="IPR001681">
    <property type="entry name" value="Neurokn_rcpt"/>
</dbReference>
<feature type="transmembrane region" description="Helical" evidence="11">
    <location>
        <begin position="175"/>
        <end position="197"/>
    </location>
</feature>
<evidence type="ECO:0000256" key="11">
    <source>
        <dbReference type="SAM" id="Phobius"/>
    </source>
</evidence>
<dbReference type="PROSITE" id="PS00237">
    <property type="entry name" value="G_PROTEIN_RECEP_F1_1"/>
    <property type="match status" value="1"/>
</dbReference>
<name>A0A553N6B9_TIGCA</name>
<feature type="transmembrane region" description="Helical" evidence="11">
    <location>
        <begin position="63"/>
        <end position="88"/>
    </location>
</feature>
<dbReference type="STRING" id="6832.A0A553N6B9"/>
<dbReference type="PANTHER" id="PTHR46925">
    <property type="entry name" value="G-PROTEIN COUPLED RECEPTOR TKR-1-RELATED"/>
    <property type="match status" value="1"/>
</dbReference>
<gene>
    <name evidence="13" type="ORF">TCAL_14924</name>
</gene>
<feature type="transmembrane region" description="Helical" evidence="11">
    <location>
        <begin position="100"/>
        <end position="122"/>
    </location>
</feature>
<evidence type="ECO:0000313" key="13">
    <source>
        <dbReference type="EMBL" id="TRY60980.1"/>
    </source>
</evidence>
<keyword evidence="9 10" id="KW-0807">Transducer</keyword>
<evidence type="ECO:0000259" key="12">
    <source>
        <dbReference type="PROSITE" id="PS50262"/>
    </source>
</evidence>
<evidence type="ECO:0000256" key="10">
    <source>
        <dbReference type="RuleBase" id="RU000688"/>
    </source>
</evidence>
<feature type="transmembrane region" description="Helical" evidence="11">
    <location>
        <begin position="242"/>
        <end position="261"/>
    </location>
</feature>
<keyword evidence="7 11" id="KW-0472">Membrane</keyword>
<evidence type="ECO:0000256" key="3">
    <source>
        <dbReference type="ARBA" id="ARBA00022475"/>
    </source>
</evidence>
<feature type="domain" description="G-protein coupled receptors family 1 profile" evidence="12">
    <location>
        <begin position="79"/>
        <end position="338"/>
    </location>
</feature>
<keyword evidence="8 10" id="KW-0675">Receptor</keyword>
<keyword evidence="4 10" id="KW-0812">Transmembrane</keyword>
<dbReference type="PROSITE" id="PS50262">
    <property type="entry name" value="G_PROTEIN_RECEP_F1_2"/>
    <property type="match status" value="1"/>
</dbReference>
<evidence type="ECO:0000256" key="9">
    <source>
        <dbReference type="ARBA" id="ARBA00023224"/>
    </source>
</evidence>
<dbReference type="Gene3D" id="1.20.1070.10">
    <property type="entry name" value="Rhodopsin 7-helix transmembrane proteins"/>
    <property type="match status" value="1"/>
</dbReference>
<accession>A0A553N6B9</accession>
<comment type="similarity">
    <text evidence="2 10">Belongs to the G-protein coupled receptor 1 family.</text>
</comment>
<dbReference type="OMA" id="NDRHHSI"/>
<dbReference type="GO" id="GO:0004995">
    <property type="term" value="F:tachykinin receptor activity"/>
    <property type="evidence" value="ECO:0007669"/>
    <property type="project" value="InterPro"/>
</dbReference>
<dbReference type="EMBL" id="VCGU01000459">
    <property type="protein sequence ID" value="TRY60980.1"/>
    <property type="molecule type" value="Genomic_DNA"/>
</dbReference>
<dbReference type="PRINTS" id="PR00237">
    <property type="entry name" value="GPCRRHODOPSN"/>
</dbReference>
<evidence type="ECO:0000256" key="6">
    <source>
        <dbReference type="ARBA" id="ARBA00023040"/>
    </source>
</evidence>
<reference evidence="13 14" key="1">
    <citation type="journal article" date="2018" name="Nat. Ecol. Evol.">
        <title>Genomic signatures of mitonuclear coevolution across populations of Tigriopus californicus.</title>
        <authorList>
            <person name="Barreto F.S."/>
            <person name="Watson E.T."/>
            <person name="Lima T.G."/>
            <person name="Willett C.S."/>
            <person name="Edmands S."/>
            <person name="Li W."/>
            <person name="Burton R.S."/>
        </authorList>
    </citation>
    <scope>NUCLEOTIDE SEQUENCE [LARGE SCALE GENOMIC DNA]</scope>
    <source>
        <strain evidence="13 14">San Diego</strain>
    </source>
</reference>
<keyword evidence="14" id="KW-1185">Reference proteome</keyword>
<keyword evidence="6 10" id="KW-0297">G-protein coupled receptor</keyword>
<organism evidence="13 14">
    <name type="scientific">Tigriopus californicus</name>
    <name type="common">Marine copepod</name>
    <dbReference type="NCBI Taxonomy" id="6832"/>
    <lineage>
        <taxon>Eukaryota</taxon>
        <taxon>Metazoa</taxon>
        <taxon>Ecdysozoa</taxon>
        <taxon>Arthropoda</taxon>
        <taxon>Crustacea</taxon>
        <taxon>Multicrustacea</taxon>
        <taxon>Hexanauplia</taxon>
        <taxon>Copepoda</taxon>
        <taxon>Harpacticoida</taxon>
        <taxon>Harpacticidae</taxon>
        <taxon>Tigriopus</taxon>
    </lineage>
</organism>
<feature type="transmembrane region" description="Helical" evidence="11">
    <location>
        <begin position="142"/>
        <end position="163"/>
    </location>
</feature>
<dbReference type="InterPro" id="IPR000276">
    <property type="entry name" value="GPCR_Rhodpsn"/>
</dbReference>
<evidence type="ECO:0000256" key="1">
    <source>
        <dbReference type="ARBA" id="ARBA00004651"/>
    </source>
</evidence>
<evidence type="ECO:0000256" key="2">
    <source>
        <dbReference type="ARBA" id="ARBA00010663"/>
    </source>
</evidence>
<sequence>MANVSFDEEEDFHAIQFNGSVNMLQGLHNNLSLFRNLSGEDRDPFYEEEPVLDPSDKMSWPNLLWTISFTVIVVVGTLGNAIVLWIILGHRHMWNSTNYFLVNLSIVDLLMALLNTLFNFIFMRDKNWPFGATYCTINNFVAYLTVAASVLTLMAITLDRYRAILYPLKPKLSKWYIILAIFCVWGVSSLVALPALLYSRTFSNGSSITPEFPPRQSVTPKDGDPSEYNIWPLRALVSRTNIIFFITTYVIPMLLMAICLYSDGSPSLGSQIVGEETPAVIEELSDKETASFLLSPLTDAFSFQVVKMFFIIVTIFGHVYLFFYWLAMSNTMVNPIVYYWMNKRQTSSRSNDRLVPNNLTVTNSSTATYPASGPSSPHMGKKNYLVVHHVNNSRQQIALNLLEDHDLDLQDGFNPSQVCV</sequence>
<dbReference type="GO" id="GO:0005886">
    <property type="term" value="C:plasma membrane"/>
    <property type="evidence" value="ECO:0007669"/>
    <property type="project" value="UniProtKB-SubCell"/>
</dbReference>
<evidence type="ECO:0000313" key="14">
    <source>
        <dbReference type="Proteomes" id="UP000318571"/>
    </source>
</evidence>
<proteinExistence type="inferred from homology"/>
<dbReference type="Pfam" id="PF00001">
    <property type="entry name" value="7tm_1"/>
    <property type="match status" value="1"/>
</dbReference>
<comment type="caution">
    <text evidence="13">The sequence shown here is derived from an EMBL/GenBank/DDBJ whole genome shotgun (WGS) entry which is preliminary data.</text>
</comment>
<evidence type="ECO:0000256" key="5">
    <source>
        <dbReference type="ARBA" id="ARBA00022989"/>
    </source>
</evidence>
<evidence type="ECO:0000256" key="4">
    <source>
        <dbReference type="ARBA" id="ARBA00022692"/>
    </source>
</evidence>
<comment type="subcellular location">
    <subcellularLocation>
        <location evidence="1">Cell membrane</location>
        <topology evidence="1">Multi-pass membrane protein</topology>
    </subcellularLocation>
</comment>
<dbReference type="PANTHER" id="PTHR46925:SF2">
    <property type="entry name" value="G-PROTEIN COUPLED RECEPTOR TKR-1-RELATED"/>
    <property type="match status" value="1"/>
</dbReference>
<keyword evidence="3" id="KW-1003">Cell membrane</keyword>